<evidence type="ECO:0000256" key="3">
    <source>
        <dbReference type="SAM" id="MobiDB-lite"/>
    </source>
</evidence>
<dbReference type="InterPro" id="IPR003591">
    <property type="entry name" value="Leu-rich_rpt_typical-subtyp"/>
</dbReference>
<dbReference type="Pfam" id="PF13855">
    <property type="entry name" value="LRR_8"/>
    <property type="match status" value="1"/>
</dbReference>
<gene>
    <name evidence="5" type="primary">LRC59</name>
</gene>
<dbReference type="InterPro" id="IPR032675">
    <property type="entry name" value="LRR_dom_sf"/>
</dbReference>
<protein>
    <submittedName>
        <fullName evidence="5">Leucine-rich repeat-containing protein 59</fullName>
    </submittedName>
</protein>
<dbReference type="EMBL" id="BT120436">
    <property type="protein sequence ID" value="ADD24076.1"/>
    <property type="molecule type" value="mRNA"/>
</dbReference>
<organism evidence="5">
    <name type="scientific">Lepeophtheirus salmonis</name>
    <name type="common">Salmon louse</name>
    <name type="synonym">Caligus salmonis</name>
    <dbReference type="NCBI Taxonomy" id="72036"/>
    <lineage>
        <taxon>Eukaryota</taxon>
        <taxon>Metazoa</taxon>
        <taxon>Ecdysozoa</taxon>
        <taxon>Arthropoda</taxon>
        <taxon>Crustacea</taxon>
        <taxon>Multicrustacea</taxon>
        <taxon>Hexanauplia</taxon>
        <taxon>Copepoda</taxon>
        <taxon>Siphonostomatoida</taxon>
        <taxon>Caligidae</taxon>
        <taxon>Lepeophtheirus</taxon>
    </lineage>
</organism>
<dbReference type="PANTHER" id="PTHR48051:SF1">
    <property type="entry name" value="RAS SUPPRESSOR PROTEIN 1"/>
    <property type="match status" value="1"/>
</dbReference>
<dbReference type="SMART" id="SM00369">
    <property type="entry name" value="LRR_TYP"/>
    <property type="match status" value="4"/>
</dbReference>
<dbReference type="InterPro" id="IPR001611">
    <property type="entry name" value="Leu-rich_rpt"/>
</dbReference>
<dbReference type="SUPFAM" id="SSF52075">
    <property type="entry name" value="Outer arm dynein light chain 1"/>
    <property type="match status" value="1"/>
</dbReference>
<dbReference type="AlphaFoldDB" id="D3PFN0"/>
<evidence type="ECO:0000256" key="1">
    <source>
        <dbReference type="ARBA" id="ARBA00022614"/>
    </source>
</evidence>
<accession>D3PFN0</accession>
<feature type="compositionally biased region" description="Basic and acidic residues" evidence="3">
    <location>
        <begin position="168"/>
        <end position="204"/>
    </location>
</feature>
<feature type="region of interest" description="Disordered" evidence="3">
    <location>
        <begin position="168"/>
        <end position="224"/>
    </location>
</feature>
<name>D3PFN0_LEPSM</name>
<keyword evidence="4" id="KW-0812">Transmembrane</keyword>
<keyword evidence="4" id="KW-1133">Transmembrane helix</keyword>
<keyword evidence="2" id="KW-0677">Repeat</keyword>
<dbReference type="PANTHER" id="PTHR48051">
    <property type="match status" value="1"/>
</dbReference>
<dbReference type="Gene3D" id="3.80.10.10">
    <property type="entry name" value="Ribonuclease Inhibitor"/>
    <property type="match status" value="1"/>
</dbReference>
<reference evidence="5" key="1">
    <citation type="submission" date="2010-03" db="EMBL/GenBank/DDBJ databases">
        <title>Lepeophtheirus salmonis ESTs and full-length cDNAs.</title>
        <authorList>
            <person name="Yasuike M."/>
            <person name="von Schalburg K."/>
            <person name="Cooper G."/>
            <person name="Leong J."/>
            <person name="Jones S.R.M."/>
            <person name="Koop B.F."/>
        </authorList>
    </citation>
    <scope>NUCLEOTIDE SEQUENCE</scope>
    <source>
        <tissue evidence="5">Whole</tissue>
    </source>
</reference>
<evidence type="ECO:0000256" key="4">
    <source>
        <dbReference type="SAM" id="Phobius"/>
    </source>
</evidence>
<dbReference type="PROSITE" id="PS51450">
    <property type="entry name" value="LRR"/>
    <property type="match status" value="2"/>
</dbReference>
<feature type="compositionally biased region" description="Polar residues" evidence="3">
    <location>
        <begin position="209"/>
        <end position="219"/>
    </location>
</feature>
<dbReference type="OrthoDB" id="1394818at2759"/>
<sequence length="418" mass="47800">MPVRSNLKDKLEDDVLDLSVMQLESIPVKEIAPLTKGTTLDLSNNLLTSVPDNFSILTHLIKLDLSKNQIVELPEYFGNLKSLRHLDLYSNQLERLPVSFAQLKNLKWLDLKHNPLVPALRQAAGPCITNSECTTCAKKVVSLLQSLQSQLEHKKKLWVLEEKKNMQRRLESEEAEKERARAEKKAAKGKRREESKMKDNEGKKMNKKCPNSSSNSDNASHFDTHQREGLTIRHLIDGHRRKKSSSNWCWTFMMTLLSIMFVLGASGASILWIYTEGNLSQKSIQKAIPIIRRDVESTFYFALNKSQTYGSYVANYISVAMGGGVDKLKWGWKEFLRRNDVLAQYVNLNLGPYFCSFKKSFYLKSQSCYNYLVHFMSNVLKSWVANLHKTVWSYLGQIVDFIMGKSKALVSFLDGSTK</sequence>
<keyword evidence="4" id="KW-0472">Membrane</keyword>
<feature type="transmembrane region" description="Helical" evidence="4">
    <location>
        <begin position="248"/>
        <end position="274"/>
    </location>
</feature>
<dbReference type="SMART" id="SM00364">
    <property type="entry name" value="LRR_BAC"/>
    <property type="match status" value="3"/>
</dbReference>
<evidence type="ECO:0000256" key="2">
    <source>
        <dbReference type="ARBA" id="ARBA00022737"/>
    </source>
</evidence>
<keyword evidence="1" id="KW-0433">Leucine-rich repeat</keyword>
<proteinExistence type="evidence at transcript level"/>
<evidence type="ECO:0000313" key="5">
    <source>
        <dbReference type="EMBL" id="ADD24076.1"/>
    </source>
</evidence>
<dbReference type="InterPro" id="IPR050216">
    <property type="entry name" value="LRR_domain-containing"/>
</dbReference>
<dbReference type="GO" id="GO:0005737">
    <property type="term" value="C:cytoplasm"/>
    <property type="evidence" value="ECO:0007669"/>
    <property type="project" value="TreeGrafter"/>
</dbReference>